<protein>
    <recommendedName>
        <fullName evidence="5">Zincin peptidase</fullName>
    </recommendedName>
</protein>
<keyword evidence="2" id="KW-0472">Membrane</keyword>
<keyword evidence="2" id="KW-0812">Transmembrane</keyword>
<dbReference type="Proteomes" id="UP000054387">
    <property type="component" value="Unassembled WGS sequence"/>
</dbReference>
<evidence type="ECO:0008006" key="5">
    <source>
        <dbReference type="Google" id="ProtNLM"/>
    </source>
</evidence>
<dbReference type="AlphaFoldDB" id="A0A0W1R940"/>
<dbReference type="InterPro" id="IPR021683">
    <property type="entry name" value="DUF3267"/>
</dbReference>
<keyword evidence="4" id="KW-1185">Reference proteome</keyword>
<evidence type="ECO:0000256" key="1">
    <source>
        <dbReference type="SAM" id="MobiDB-lite"/>
    </source>
</evidence>
<feature type="transmembrane region" description="Helical" evidence="2">
    <location>
        <begin position="173"/>
        <end position="194"/>
    </location>
</feature>
<evidence type="ECO:0000313" key="4">
    <source>
        <dbReference type="Proteomes" id="UP000054387"/>
    </source>
</evidence>
<dbReference type="Pfam" id="PF11667">
    <property type="entry name" value="DUF3267"/>
    <property type="match status" value="1"/>
</dbReference>
<proteinExistence type="predicted"/>
<evidence type="ECO:0000313" key="3">
    <source>
        <dbReference type="EMBL" id="KTG09863.1"/>
    </source>
</evidence>
<sequence length="310" mass="32751">MVSPPTHTDRDDAPTTDSLSDPDTSNELSLLTRLTVSRRLAAEWTALSVAGFVTALFVFGGLYASLTGQADALSVRLDSGTPWELVGPGLLSVGLMVGVIVVHEFVHGMMMKRYGGSPNYGFGVTQFVLPYAYATTERPFTRNQFVVVALAPLVVLTAAIFTLAVAFRWSILLLPLALNVGGAVGDLWMARLLLRYPETVRVVDETTGLAIYGERGVDSPSHASRGFLRASLVGFGMGIGVAFLGMMFAPVLLELSGVTSLSVGPPDSLWSLYQFETSSEGVSSEVGFVGILGVSAVVGLCYALVSTSGT</sequence>
<evidence type="ECO:0000256" key="2">
    <source>
        <dbReference type="SAM" id="Phobius"/>
    </source>
</evidence>
<reference evidence="3 4" key="1">
    <citation type="submission" date="2015-12" db="EMBL/GenBank/DDBJ databases">
        <title>Haloprofundus marisrubri gen. nov., sp. nov., an extremely halophilic archaeon isolated from the Discovery deep brine-seawater interface in the Red Sea.</title>
        <authorList>
            <person name="Zhang G."/>
            <person name="Stingl U."/>
            <person name="Rashid M."/>
        </authorList>
    </citation>
    <scope>NUCLEOTIDE SEQUENCE [LARGE SCALE GENOMIC DNA]</scope>
    <source>
        <strain evidence="3 4">SB9</strain>
    </source>
</reference>
<feature type="region of interest" description="Disordered" evidence="1">
    <location>
        <begin position="1"/>
        <end position="25"/>
    </location>
</feature>
<organism evidence="3 4">
    <name type="scientific">Haloprofundus marisrubri</name>
    <dbReference type="NCBI Taxonomy" id="1514971"/>
    <lineage>
        <taxon>Archaea</taxon>
        <taxon>Methanobacteriati</taxon>
        <taxon>Methanobacteriota</taxon>
        <taxon>Stenosarchaea group</taxon>
        <taxon>Halobacteria</taxon>
        <taxon>Halobacteriales</taxon>
        <taxon>Haloferacaceae</taxon>
        <taxon>Haloprofundus</taxon>
    </lineage>
</organism>
<comment type="caution">
    <text evidence="3">The sequence shown here is derived from an EMBL/GenBank/DDBJ whole genome shotgun (WGS) entry which is preliminary data.</text>
</comment>
<accession>A0A0W1R940</accession>
<feature type="compositionally biased region" description="Polar residues" evidence="1">
    <location>
        <begin position="15"/>
        <end position="25"/>
    </location>
</feature>
<feature type="transmembrane region" description="Helical" evidence="2">
    <location>
        <begin position="286"/>
        <end position="305"/>
    </location>
</feature>
<feature type="transmembrane region" description="Helical" evidence="2">
    <location>
        <begin position="44"/>
        <end position="65"/>
    </location>
</feature>
<dbReference type="STRING" id="1514971.AUR64_09545"/>
<gene>
    <name evidence="3" type="ORF">AUR64_09545</name>
</gene>
<dbReference type="EMBL" id="LOPU01000018">
    <property type="protein sequence ID" value="KTG09863.1"/>
    <property type="molecule type" value="Genomic_DNA"/>
</dbReference>
<feature type="transmembrane region" description="Helical" evidence="2">
    <location>
        <begin position="85"/>
        <end position="106"/>
    </location>
</feature>
<feature type="transmembrane region" description="Helical" evidence="2">
    <location>
        <begin position="232"/>
        <end position="253"/>
    </location>
</feature>
<keyword evidence="2" id="KW-1133">Transmembrane helix</keyword>
<feature type="transmembrane region" description="Helical" evidence="2">
    <location>
        <begin position="145"/>
        <end position="167"/>
    </location>
</feature>
<name>A0A0W1R940_9EURY</name>